<comment type="catalytic activity">
    <reaction evidence="3 4 5">
        <text>an acyl phosphate + H2O = a carboxylate + phosphate + H(+)</text>
        <dbReference type="Rhea" id="RHEA:14965"/>
        <dbReference type="ChEBI" id="CHEBI:15377"/>
        <dbReference type="ChEBI" id="CHEBI:15378"/>
        <dbReference type="ChEBI" id="CHEBI:29067"/>
        <dbReference type="ChEBI" id="CHEBI:43474"/>
        <dbReference type="ChEBI" id="CHEBI:59918"/>
        <dbReference type="EC" id="3.6.1.7"/>
    </reaction>
</comment>
<dbReference type="PRINTS" id="PR00112">
    <property type="entry name" value="ACYLPHPHTASE"/>
</dbReference>
<keyword evidence="9" id="KW-1185">Reference proteome</keyword>
<dbReference type="AlphaFoldDB" id="A0A1M4XUG3"/>
<accession>A0A1M4XUG3</accession>
<keyword evidence="4 5" id="KW-0378">Hydrolase</keyword>
<dbReference type="SUPFAM" id="SSF54975">
    <property type="entry name" value="Acylphosphatase/BLUF domain-like"/>
    <property type="match status" value="1"/>
</dbReference>
<sequence length="91" mass="10361">MQQAHIFIEGRVQGVGFRHFTKVNAEEVGVFGWVKNLPDGRVEAVFAGPIDHIREMVNRCEKGPGASRVDNIDVEVEEADEDYDTFEVRYH</sequence>
<evidence type="ECO:0000256" key="5">
    <source>
        <dbReference type="RuleBase" id="RU000553"/>
    </source>
</evidence>
<dbReference type="Gene3D" id="3.30.70.100">
    <property type="match status" value="1"/>
</dbReference>
<feature type="active site" evidence="4">
    <location>
        <position position="36"/>
    </location>
</feature>
<evidence type="ECO:0000256" key="4">
    <source>
        <dbReference type="PROSITE-ProRule" id="PRU00520"/>
    </source>
</evidence>
<organism evidence="8 9">
    <name type="scientific">Fodinibius roseus</name>
    <dbReference type="NCBI Taxonomy" id="1194090"/>
    <lineage>
        <taxon>Bacteria</taxon>
        <taxon>Pseudomonadati</taxon>
        <taxon>Balneolota</taxon>
        <taxon>Balneolia</taxon>
        <taxon>Balneolales</taxon>
        <taxon>Balneolaceae</taxon>
        <taxon>Fodinibius</taxon>
    </lineage>
</organism>
<dbReference type="PROSITE" id="PS00150">
    <property type="entry name" value="ACYLPHOSPHATASE_1"/>
    <property type="match status" value="1"/>
</dbReference>
<dbReference type="PANTHER" id="PTHR47268:SF4">
    <property type="entry name" value="ACYLPHOSPHATASE"/>
    <property type="match status" value="1"/>
</dbReference>
<evidence type="ECO:0000259" key="7">
    <source>
        <dbReference type="PROSITE" id="PS51160"/>
    </source>
</evidence>
<evidence type="ECO:0000313" key="8">
    <source>
        <dbReference type="EMBL" id="SHE96882.1"/>
    </source>
</evidence>
<dbReference type="PANTHER" id="PTHR47268">
    <property type="entry name" value="ACYLPHOSPHATASE"/>
    <property type="match status" value="1"/>
</dbReference>
<dbReference type="InterPro" id="IPR017968">
    <property type="entry name" value="Acylphosphatase_CS"/>
</dbReference>
<dbReference type="Proteomes" id="UP000184041">
    <property type="component" value="Unassembled WGS sequence"/>
</dbReference>
<comment type="similarity">
    <text evidence="1 6">Belongs to the acylphosphatase family.</text>
</comment>
<gene>
    <name evidence="8" type="ORF">SAMN05443144_104216</name>
</gene>
<protein>
    <recommendedName>
        <fullName evidence="2 4">Acylphosphatase</fullName>
        <ecNumber evidence="2 4">3.6.1.7</ecNumber>
    </recommendedName>
</protein>
<name>A0A1M4XUG3_9BACT</name>
<evidence type="ECO:0000313" key="9">
    <source>
        <dbReference type="Proteomes" id="UP000184041"/>
    </source>
</evidence>
<dbReference type="Pfam" id="PF00708">
    <property type="entry name" value="Acylphosphatase"/>
    <property type="match status" value="1"/>
</dbReference>
<dbReference type="EMBL" id="FQUS01000004">
    <property type="protein sequence ID" value="SHE96882.1"/>
    <property type="molecule type" value="Genomic_DNA"/>
</dbReference>
<reference evidence="8 9" key="1">
    <citation type="submission" date="2016-11" db="EMBL/GenBank/DDBJ databases">
        <authorList>
            <person name="Jaros S."/>
            <person name="Januszkiewicz K."/>
            <person name="Wedrychowicz H."/>
        </authorList>
    </citation>
    <scope>NUCLEOTIDE SEQUENCE [LARGE SCALE GENOMIC DNA]</scope>
    <source>
        <strain evidence="8 9">DSM 21986</strain>
    </source>
</reference>
<dbReference type="GO" id="GO:0003998">
    <property type="term" value="F:acylphosphatase activity"/>
    <property type="evidence" value="ECO:0007669"/>
    <property type="project" value="UniProtKB-EC"/>
</dbReference>
<dbReference type="STRING" id="1194090.SAMN05443144_104216"/>
<evidence type="ECO:0000256" key="2">
    <source>
        <dbReference type="ARBA" id="ARBA00012150"/>
    </source>
</evidence>
<evidence type="ECO:0000256" key="3">
    <source>
        <dbReference type="ARBA" id="ARBA00047645"/>
    </source>
</evidence>
<proteinExistence type="inferred from homology"/>
<evidence type="ECO:0000256" key="6">
    <source>
        <dbReference type="RuleBase" id="RU004168"/>
    </source>
</evidence>
<dbReference type="PROSITE" id="PS00151">
    <property type="entry name" value="ACYLPHOSPHATASE_2"/>
    <property type="match status" value="1"/>
</dbReference>
<evidence type="ECO:0000256" key="1">
    <source>
        <dbReference type="ARBA" id="ARBA00005614"/>
    </source>
</evidence>
<dbReference type="InterPro" id="IPR020456">
    <property type="entry name" value="Acylphosphatase"/>
</dbReference>
<dbReference type="PROSITE" id="PS51160">
    <property type="entry name" value="ACYLPHOSPHATASE_3"/>
    <property type="match status" value="1"/>
</dbReference>
<dbReference type="InterPro" id="IPR036046">
    <property type="entry name" value="Acylphosphatase-like_dom_sf"/>
</dbReference>
<dbReference type="InterPro" id="IPR001792">
    <property type="entry name" value="Acylphosphatase-like_dom"/>
</dbReference>
<feature type="active site" evidence="4">
    <location>
        <position position="18"/>
    </location>
</feature>
<dbReference type="EC" id="3.6.1.7" evidence="2 4"/>
<feature type="domain" description="Acylphosphatase-like" evidence="7">
    <location>
        <begin position="3"/>
        <end position="90"/>
    </location>
</feature>